<name>A0A3M2QQ03_9HYPO</name>
<comment type="caution">
    <text evidence="2">The sequence shown here is derived from an EMBL/GenBank/DDBJ whole genome shotgun (WGS) entry which is preliminary data.</text>
</comment>
<dbReference type="EMBL" id="NKUJ01001002">
    <property type="protein sequence ID" value="RMI94946.1"/>
    <property type="molecule type" value="Genomic_DNA"/>
</dbReference>
<dbReference type="AlphaFoldDB" id="A0A3M2QQ03"/>
<reference evidence="2 3" key="1">
    <citation type="submission" date="2017-06" db="EMBL/GenBank/DDBJ databases">
        <title>Comparative genomic analysis of Ambrosia Fusariam Clade fungi.</title>
        <authorList>
            <person name="Stajich J.E."/>
            <person name="Carrillo J."/>
            <person name="Kijimoto T."/>
            <person name="Eskalen A."/>
            <person name="O'Donnell K."/>
            <person name="Kasson M."/>
        </authorList>
    </citation>
    <scope>NUCLEOTIDE SEQUENCE [LARGE SCALE GENOMIC DNA]</scope>
    <source>
        <strain evidence="2">UCR3666</strain>
    </source>
</reference>
<feature type="region of interest" description="Disordered" evidence="1">
    <location>
        <begin position="170"/>
        <end position="192"/>
    </location>
</feature>
<sequence>MTVIDLHKERIKLEGRRTRSRRQIKGVKDGAFTIGEYRKMAEAREQEEQRLAQKRLSRQQNAEFDKLRDSGKPRLRGGAAVKAKREKAAAEALALASQDANRQRIMDETAKDILENRRRMFIEADKEKRDFQYRIWCPHVLEAIPEAAGFLADLDKAAALRGRHDDIPEDFLSVSSGSSTPLLPGNEDSDDDEVDITISTRIEGYTQAAKAAGRGGYSEQNSDEEEDLSRREDWGGFGYDRVPNNSSDDEKVEPRIVVAGIPIPVPQSRARD</sequence>
<gene>
    <name evidence="2" type="ORF">CDV36_016438</name>
</gene>
<feature type="region of interest" description="Disordered" evidence="1">
    <location>
        <begin position="207"/>
        <end position="253"/>
    </location>
</feature>
<dbReference type="OrthoDB" id="5095728at2759"/>
<organism evidence="2 3">
    <name type="scientific">Fusarium kuroshium</name>
    <dbReference type="NCBI Taxonomy" id="2010991"/>
    <lineage>
        <taxon>Eukaryota</taxon>
        <taxon>Fungi</taxon>
        <taxon>Dikarya</taxon>
        <taxon>Ascomycota</taxon>
        <taxon>Pezizomycotina</taxon>
        <taxon>Sordariomycetes</taxon>
        <taxon>Hypocreomycetidae</taxon>
        <taxon>Hypocreales</taxon>
        <taxon>Nectriaceae</taxon>
        <taxon>Fusarium</taxon>
        <taxon>Fusarium solani species complex</taxon>
    </lineage>
</organism>
<evidence type="ECO:0000256" key="1">
    <source>
        <dbReference type="SAM" id="MobiDB-lite"/>
    </source>
</evidence>
<accession>A0A3M2QQ03</accession>
<evidence type="ECO:0000313" key="3">
    <source>
        <dbReference type="Proteomes" id="UP000277212"/>
    </source>
</evidence>
<proteinExistence type="predicted"/>
<protein>
    <submittedName>
        <fullName evidence="2">Uncharacterized protein</fullName>
    </submittedName>
</protein>
<dbReference type="Proteomes" id="UP000277212">
    <property type="component" value="Unassembled WGS sequence"/>
</dbReference>
<keyword evidence="3" id="KW-1185">Reference proteome</keyword>
<evidence type="ECO:0000313" key="2">
    <source>
        <dbReference type="EMBL" id="RMI94946.1"/>
    </source>
</evidence>